<dbReference type="InterPro" id="IPR006311">
    <property type="entry name" value="TAT_signal"/>
</dbReference>
<dbReference type="PROSITE" id="PS51318">
    <property type="entry name" value="TAT"/>
    <property type="match status" value="1"/>
</dbReference>
<sequence length="305" mass="34570">MHYHPSKFPKIPASEITPEAVFETRRSFLKKSAALLPITLLPGTLSWASAYNPAPSKIYKAGDLKITDEELALNYTNFYEFGLSKEKNPSVYSKFKTSPWQVKCGGLAENPMTLDAAELRDMFSNEERVYRFRCVEAWSAVIPWAGYPLRRLIEKMKPKKEAKYVIFKSFLNKEAAPGQSSLNYPWPYREGLRLDEAMNDLTLLTFGMYGKPLSPANGAPIRLVVPWKYGFKSIKSVVSIELSATQPETTWNKLAADEYGFFANVNPDVDHPRWSQKTEKPLGGSLTNLFSKQKTLPFNGYAEQI</sequence>
<keyword evidence="3" id="KW-1185">Reference proteome</keyword>
<proteinExistence type="predicted"/>
<name>A0AAE0RLU7_9BIVA</name>
<dbReference type="Gene3D" id="3.90.420.10">
    <property type="entry name" value="Oxidoreductase, molybdopterin-binding domain"/>
    <property type="match status" value="1"/>
</dbReference>
<reference evidence="2" key="1">
    <citation type="journal article" date="2021" name="Genome Biol. Evol.">
        <title>A High-Quality Reference Genome for a Parasitic Bivalve with Doubly Uniparental Inheritance (Bivalvia: Unionida).</title>
        <authorList>
            <person name="Smith C.H."/>
        </authorList>
    </citation>
    <scope>NUCLEOTIDE SEQUENCE</scope>
    <source>
        <strain evidence="2">CHS0354</strain>
    </source>
</reference>
<accession>A0AAE0RLU7</accession>
<gene>
    <name evidence="2" type="ORF">CHS0354_030082</name>
</gene>
<dbReference type="AlphaFoldDB" id="A0AAE0RLU7"/>
<dbReference type="PANTHER" id="PTHR43032:SF3">
    <property type="entry name" value="PROTEIN-METHIONINE-SULFOXIDE REDUCTASE CATALYTIC SUBUNIT MSRP"/>
    <property type="match status" value="1"/>
</dbReference>
<dbReference type="EMBL" id="JAEAOA010001795">
    <property type="protein sequence ID" value="KAK3575750.1"/>
    <property type="molecule type" value="Genomic_DNA"/>
</dbReference>
<dbReference type="InterPro" id="IPR000572">
    <property type="entry name" value="OxRdtase_Mopterin-bd_dom"/>
</dbReference>
<dbReference type="SUPFAM" id="SSF56524">
    <property type="entry name" value="Oxidoreductase molybdopterin-binding domain"/>
    <property type="match status" value="1"/>
</dbReference>
<reference evidence="2" key="3">
    <citation type="submission" date="2023-05" db="EMBL/GenBank/DDBJ databases">
        <authorList>
            <person name="Smith C.H."/>
        </authorList>
    </citation>
    <scope>NUCLEOTIDE SEQUENCE</scope>
    <source>
        <strain evidence="2">CHS0354</strain>
        <tissue evidence="2">Mantle</tissue>
    </source>
</reference>
<comment type="caution">
    <text evidence="2">The sequence shown here is derived from an EMBL/GenBank/DDBJ whole genome shotgun (WGS) entry which is preliminary data.</text>
</comment>
<dbReference type="PANTHER" id="PTHR43032">
    <property type="entry name" value="PROTEIN-METHIONINE-SULFOXIDE REDUCTASE"/>
    <property type="match status" value="1"/>
</dbReference>
<dbReference type="InterPro" id="IPR036374">
    <property type="entry name" value="OxRdtase_Mopterin-bd_sf"/>
</dbReference>
<evidence type="ECO:0000313" key="2">
    <source>
        <dbReference type="EMBL" id="KAK3575750.1"/>
    </source>
</evidence>
<dbReference type="Pfam" id="PF00174">
    <property type="entry name" value="Oxidored_molyb"/>
    <property type="match status" value="1"/>
</dbReference>
<evidence type="ECO:0000259" key="1">
    <source>
        <dbReference type="Pfam" id="PF00174"/>
    </source>
</evidence>
<reference evidence="2" key="2">
    <citation type="journal article" date="2021" name="Genome Biol. Evol.">
        <title>Developing a high-quality reference genome for a parasitic bivalve with doubly uniparental inheritance (Bivalvia: Unionida).</title>
        <authorList>
            <person name="Smith C.H."/>
        </authorList>
    </citation>
    <scope>NUCLEOTIDE SEQUENCE</scope>
    <source>
        <strain evidence="2">CHS0354</strain>
        <tissue evidence="2">Mantle</tissue>
    </source>
</reference>
<feature type="domain" description="Oxidoreductase molybdopterin-binding" evidence="1">
    <location>
        <begin position="95"/>
        <end position="251"/>
    </location>
</feature>
<dbReference type="Proteomes" id="UP001195483">
    <property type="component" value="Unassembled WGS sequence"/>
</dbReference>
<organism evidence="2 3">
    <name type="scientific">Potamilus streckersoni</name>
    <dbReference type="NCBI Taxonomy" id="2493646"/>
    <lineage>
        <taxon>Eukaryota</taxon>
        <taxon>Metazoa</taxon>
        <taxon>Spiralia</taxon>
        <taxon>Lophotrochozoa</taxon>
        <taxon>Mollusca</taxon>
        <taxon>Bivalvia</taxon>
        <taxon>Autobranchia</taxon>
        <taxon>Heteroconchia</taxon>
        <taxon>Palaeoheterodonta</taxon>
        <taxon>Unionida</taxon>
        <taxon>Unionoidea</taxon>
        <taxon>Unionidae</taxon>
        <taxon>Ambleminae</taxon>
        <taxon>Lampsilini</taxon>
        <taxon>Potamilus</taxon>
    </lineage>
</organism>
<evidence type="ECO:0000313" key="3">
    <source>
        <dbReference type="Proteomes" id="UP001195483"/>
    </source>
</evidence>
<protein>
    <recommendedName>
        <fullName evidence="1">Oxidoreductase molybdopterin-binding domain-containing protein</fullName>
    </recommendedName>
</protein>
<dbReference type="NCBIfam" id="NF003767">
    <property type="entry name" value="PRK05363.1"/>
    <property type="match status" value="1"/>
</dbReference>